<evidence type="ECO:0000313" key="8">
    <source>
        <dbReference type="Proteomes" id="UP000277212"/>
    </source>
</evidence>
<evidence type="ECO:0000256" key="5">
    <source>
        <dbReference type="ARBA" id="ARBA00023244"/>
    </source>
</evidence>
<comment type="caution">
    <text evidence="7">The sequence shown here is derived from an EMBL/GenBank/DDBJ whole genome shotgun (WGS) entry which is preliminary data.</text>
</comment>
<keyword evidence="5" id="KW-0627">Porphyrin biosynthesis</keyword>
<dbReference type="Gene3D" id="3.40.50.1400">
    <property type="match status" value="2"/>
</dbReference>
<comment type="similarity">
    <text evidence="6">Belongs to the ferrochelatase family.</text>
</comment>
<comment type="pathway">
    <text evidence="1">Porphyrin-containing compound metabolism; protoheme biosynthesis.</text>
</comment>
<dbReference type="NCBIfam" id="TIGR00109">
    <property type="entry name" value="hemH"/>
    <property type="match status" value="1"/>
</dbReference>
<keyword evidence="3" id="KW-0350">Heme biosynthesis</keyword>
<reference evidence="7 8" key="1">
    <citation type="submission" date="2017-06" db="EMBL/GenBank/DDBJ databases">
        <title>Comparative genomic analysis of Ambrosia Fusariam Clade fungi.</title>
        <authorList>
            <person name="Stajich J.E."/>
            <person name="Carrillo J."/>
            <person name="Kijimoto T."/>
            <person name="Eskalen A."/>
            <person name="O'Donnell K."/>
            <person name="Kasson M."/>
        </authorList>
    </citation>
    <scope>NUCLEOTIDE SEQUENCE [LARGE SCALE GENOMIC DNA]</scope>
    <source>
        <strain evidence="7">UCR3666</strain>
    </source>
</reference>
<dbReference type="UniPathway" id="UPA00252"/>
<evidence type="ECO:0000256" key="1">
    <source>
        <dbReference type="ARBA" id="ARBA00004744"/>
    </source>
</evidence>
<dbReference type="GO" id="GO:0004325">
    <property type="term" value="F:ferrochelatase activity"/>
    <property type="evidence" value="ECO:0007669"/>
    <property type="project" value="InterPro"/>
</dbReference>
<protein>
    <recommendedName>
        <fullName evidence="9">Ferrochelatase</fullName>
    </recommendedName>
</protein>
<dbReference type="EMBL" id="NKUJ01000890">
    <property type="protein sequence ID" value="RMI96606.1"/>
    <property type="molecule type" value="Genomic_DNA"/>
</dbReference>
<proteinExistence type="inferred from homology"/>
<evidence type="ECO:0008006" key="9">
    <source>
        <dbReference type="Google" id="ProtNLM"/>
    </source>
</evidence>
<dbReference type="CDD" id="cd03411">
    <property type="entry name" value="Ferrochelatase_N"/>
    <property type="match status" value="1"/>
</dbReference>
<evidence type="ECO:0000256" key="4">
    <source>
        <dbReference type="ARBA" id="ARBA00023239"/>
    </source>
</evidence>
<dbReference type="PANTHER" id="PTHR11108:SF1">
    <property type="entry name" value="FERROCHELATASE, MITOCHONDRIAL"/>
    <property type="match status" value="1"/>
</dbReference>
<dbReference type="InterPro" id="IPR033644">
    <property type="entry name" value="Ferrochelatase_C"/>
</dbReference>
<dbReference type="GO" id="GO:0006783">
    <property type="term" value="P:heme biosynthetic process"/>
    <property type="evidence" value="ECO:0007669"/>
    <property type="project" value="UniProtKB-KW"/>
</dbReference>
<sequence>MGGPAGEDEVGDYLRRLFSDSDLIQFGPFQSSIARLIASTRTPKIRKQYAAIGGGSPIRKWTEIQAAETCKILDAIAPTTAPHIPYVAFRYANPLTGDVYTKLLADGFGHRGRVVAFSQYPQYSCGTTGSSLNEFYRWMLKLEGQDTKTPRINWSVIDRWSTHPMFIEAVAFNIMVQLDTYQPEKRKGVTLIFSAHSQPIASVNKGDAYAVEVSATVSAVMKRLGFSNPYRLCWQSKVGFQSWLGPRTDDLVRQYIREEQTDLVLVPIAFTSDHVETLDKELIHESDHRGIVKRADSLNDSPRFIQALAHIVKEHLEGSKRSSRQFELRCIGCHNDICRDSKDFFLGRTARIPGDR</sequence>
<evidence type="ECO:0000256" key="6">
    <source>
        <dbReference type="RuleBase" id="RU004185"/>
    </source>
</evidence>
<dbReference type="InterPro" id="IPR001015">
    <property type="entry name" value="Ferrochelatase"/>
</dbReference>
<dbReference type="SUPFAM" id="SSF53800">
    <property type="entry name" value="Chelatase"/>
    <property type="match status" value="1"/>
</dbReference>
<dbReference type="PANTHER" id="PTHR11108">
    <property type="entry name" value="FERROCHELATASE"/>
    <property type="match status" value="1"/>
</dbReference>
<dbReference type="GO" id="GO:0005739">
    <property type="term" value="C:mitochondrion"/>
    <property type="evidence" value="ECO:0007669"/>
    <property type="project" value="TreeGrafter"/>
</dbReference>
<name>A0A3M2QUD1_9HYPO</name>
<dbReference type="InterPro" id="IPR033659">
    <property type="entry name" value="Ferrochelatase_N"/>
</dbReference>
<evidence type="ECO:0000313" key="7">
    <source>
        <dbReference type="EMBL" id="RMI96606.1"/>
    </source>
</evidence>
<keyword evidence="4" id="KW-0456">Lyase</keyword>
<dbReference type="Pfam" id="PF00762">
    <property type="entry name" value="Ferrochelatase"/>
    <property type="match status" value="1"/>
</dbReference>
<dbReference type="AlphaFoldDB" id="A0A3M2QUD1"/>
<evidence type="ECO:0000256" key="3">
    <source>
        <dbReference type="ARBA" id="ARBA00023133"/>
    </source>
</evidence>
<dbReference type="Proteomes" id="UP000277212">
    <property type="component" value="Unassembled WGS sequence"/>
</dbReference>
<dbReference type="CDD" id="cd00419">
    <property type="entry name" value="Ferrochelatase_C"/>
    <property type="match status" value="1"/>
</dbReference>
<keyword evidence="8" id="KW-1185">Reference proteome</keyword>
<gene>
    <name evidence="7" type="ORF">CDV36_016301</name>
</gene>
<dbReference type="OrthoDB" id="1323at2759"/>
<evidence type="ECO:0000256" key="2">
    <source>
        <dbReference type="ARBA" id="ARBA00023004"/>
    </source>
</evidence>
<dbReference type="STRING" id="2010991.A0A3M2QUD1"/>
<accession>A0A3M2QUD1</accession>
<keyword evidence="2" id="KW-0408">Iron</keyword>
<organism evidence="7 8">
    <name type="scientific">Fusarium kuroshium</name>
    <dbReference type="NCBI Taxonomy" id="2010991"/>
    <lineage>
        <taxon>Eukaryota</taxon>
        <taxon>Fungi</taxon>
        <taxon>Dikarya</taxon>
        <taxon>Ascomycota</taxon>
        <taxon>Pezizomycotina</taxon>
        <taxon>Sordariomycetes</taxon>
        <taxon>Hypocreomycetidae</taxon>
        <taxon>Hypocreales</taxon>
        <taxon>Nectriaceae</taxon>
        <taxon>Fusarium</taxon>
        <taxon>Fusarium solani species complex</taxon>
    </lineage>
</organism>